<evidence type="ECO:0000313" key="1">
    <source>
        <dbReference type="EMBL" id="OAM18250.1"/>
    </source>
</evidence>
<sequence length="108" mass="12134">MPTLHIRTPNPMLYIAFLALGLLSAIKSGAISPEAGIWTLRMPKNYDEILPYCPPKLQNIIECFDELDLLSRLDAVAFAQTIDRLMRDLQQIVAEYSEPYDAHLSVSG</sequence>
<reference evidence="2" key="1">
    <citation type="submission" date="2016-05" db="EMBL/GenBank/DDBJ databases">
        <title>Draft genome of Corynebacterium afermentans subsp. afermentans LCDC 88199T.</title>
        <authorList>
            <person name="Bernier A.-M."/>
            <person name="Bernard K."/>
        </authorList>
    </citation>
    <scope>NUCLEOTIDE SEQUENCE [LARGE SCALE GENOMIC DNA]</scope>
    <source>
        <strain evidence="2">NML01-0328</strain>
    </source>
</reference>
<dbReference type="RefSeq" id="WP_064083466.1">
    <property type="nucleotide sequence ID" value="NZ_LXSF01000001.1"/>
</dbReference>
<dbReference type="EMBL" id="LXSF01000001">
    <property type="protein sequence ID" value="OAM18250.1"/>
    <property type="molecule type" value="Genomic_DNA"/>
</dbReference>
<evidence type="ECO:0000313" key="2">
    <source>
        <dbReference type="Proteomes" id="UP000078003"/>
    </source>
</evidence>
<comment type="caution">
    <text evidence="1">The sequence shown here is derived from an EMBL/GenBank/DDBJ whole genome shotgun (WGS) entry which is preliminary data.</text>
</comment>
<organism evidence="1 2">
    <name type="scientific">Eikenella corrodens</name>
    <dbReference type="NCBI Taxonomy" id="539"/>
    <lineage>
        <taxon>Bacteria</taxon>
        <taxon>Pseudomonadati</taxon>
        <taxon>Pseudomonadota</taxon>
        <taxon>Betaproteobacteria</taxon>
        <taxon>Neisseriales</taxon>
        <taxon>Neisseriaceae</taxon>
        <taxon>Eikenella</taxon>
    </lineage>
</organism>
<accession>A0A1A9RJH7</accession>
<proteinExistence type="predicted"/>
<gene>
    <name evidence="1" type="ORF">A7P85_00795</name>
</gene>
<name>A0A1A9RJH7_EIKCO</name>
<dbReference type="Proteomes" id="UP000078003">
    <property type="component" value="Unassembled WGS sequence"/>
</dbReference>
<dbReference type="AlphaFoldDB" id="A0A1A9RJH7"/>
<protein>
    <submittedName>
        <fullName evidence="1">Uncharacterized protein</fullName>
    </submittedName>
</protein>